<keyword evidence="3" id="KW-1185">Reference proteome</keyword>
<evidence type="ECO:0000256" key="1">
    <source>
        <dbReference type="SAM" id="MobiDB-lite"/>
    </source>
</evidence>
<feature type="region of interest" description="Disordered" evidence="1">
    <location>
        <begin position="1"/>
        <end position="53"/>
    </location>
</feature>
<evidence type="ECO:0000313" key="2">
    <source>
        <dbReference type="EMBL" id="MET7013693.1"/>
    </source>
</evidence>
<sequence length="53" mass="5804">MSHGSKHRQPAPGQTDAALATPEEVIKQKQAAEQREVAGRHKNDGQKHHKGAR</sequence>
<dbReference type="EMBL" id="JBEWZI010000004">
    <property type="protein sequence ID" value="MET7013693.1"/>
    <property type="molecule type" value="Genomic_DNA"/>
</dbReference>
<organism evidence="2 3">
    <name type="scientific">Uliginosibacterium flavum</name>
    <dbReference type="NCBI Taxonomy" id="1396831"/>
    <lineage>
        <taxon>Bacteria</taxon>
        <taxon>Pseudomonadati</taxon>
        <taxon>Pseudomonadota</taxon>
        <taxon>Betaproteobacteria</taxon>
        <taxon>Rhodocyclales</taxon>
        <taxon>Zoogloeaceae</taxon>
        <taxon>Uliginosibacterium</taxon>
    </lineage>
</organism>
<evidence type="ECO:0000313" key="3">
    <source>
        <dbReference type="Proteomes" id="UP001549691"/>
    </source>
</evidence>
<protein>
    <submittedName>
        <fullName evidence="2">Uncharacterized protein</fullName>
    </submittedName>
</protein>
<gene>
    <name evidence="2" type="ORF">ABXR19_05800</name>
</gene>
<dbReference type="Proteomes" id="UP001549691">
    <property type="component" value="Unassembled WGS sequence"/>
</dbReference>
<reference evidence="2 3" key="1">
    <citation type="submission" date="2024-07" db="EMBL/GenBank/DDBJ databases">
        <title>Uliginosibacterium flavum JJ3220;KACC:17644.</title>
        <authorList>
            <person name="Kim M.K."/>
        </authorList>
    </citation>
    <scope>NUCLEOTIDE SEQUENCE [LARGE SCALE GENOMIC DNA]</scope>
    <source>
        <strain evidence="2 3">KACC:17644</strain>
    </source>
</reference>
<comment type="caution">
    <text evidence="2">The sequence shown here is derived from an EMBL/GenBank/DDBJ whole genome shotgun (WGS) entry which is preliminary data.</text>
</comment>
<proteinExistence type="predicted"/>
<dbReference type="RefSeq" id="WP_354600154.1">
    <property type="nucleotide sequence ID" value="NZ_JBEWZI010000004.1"/>
</dbReference>
<accession>A0ABV2TKL0</accession>
<name>A0ABV2TKL0_9RHOO</name>
<feature type="compositionally biased region" description="Basic and acidic residues" evidence="1">
    <location>
        <begin position="24"/>
        <end position="46"/>
    </location>
</feature>